<dbReference type="Pfam" id="PF01867">
    <property type="entry name" value="Cas_Cas1"/>
    <property type="match status" value="1"/>
</dbReference>
<feature type="non-terminal residue" evidence="11">
    <location>
        <position position="1"/>
    </location>
</feature>
<dbReference type="GO" id="GO:0046872">
    <property type="term" value="F:metal ion binding"/>
    <property type="evidence" value="ECO:0007669"/>
    <property type="project" value="UniProtKB-KW"/>
</dbReference>
<evidence type="ECO:0000256" key="7">
    <source>
        <dbReference type="ARBA" id="ARBA00023125"/>
    </source>
</evidence>
<dbReference type="InterPro" id="IPR002729">
    <property type="entry name" value="CRISPR-assoc_Cas1"/>
</dbReference>
<reference evidence="11 12" key="1">
    <citation type="submission" date="2014-02" db="EMBL/GenBank/DDBJ databases">
        <authorList>
            <person name="Sears C."/>
            <person name="Carroll K."/>
            <person name="Sack B.R."/>
            <person name="Qadri F."/>
            <person name="Myers L.L."/>
            <person name="Chung G.-T."/>
            <person name="Escheverria P."/>
            <person name="Fraser C.M."/>
            <person name="Sadzewicz L."/>
            <person name="Shefchek K.A."/>
            <person name="Tallon L."/>
            <person name="Das S.P."/>
            <person name="Daugherty S."/>
            <person name="Mongodin E.F."/>
        </authorList>
    </citation>
    <scope>NUCLEOTIDE SEQUENCE [LARGE SCALE GENOMIC DNA]</scope>
    <source>
        <strain evidence="12">3988T(B)14</strain>
    </source>
</reference>
<keyword evidence="1" id="KW-0540">Nuclease</keyword>
<evidence type="ECO:0000256" key="9">
    <source>
        <dbReference type="ARBA" id="ARBA00038592"/>
    </source>
</evidence>
<evidence type="ECO:0000256" key="4">
    <source>
        <dbReference type="ARBA" id="ARBA00022801"/>
    </source>
</evidence>
<evidence type="ECO:0000256" key="10">
    <source>
        <dbReference type="SAM" id="Coils"/>
    </source>
</evidence>
<dbReference type="InterPro" id="IPR050646">
    <property type="entry name" value="Cas1"/>
</dbReference>
<evidence type="ECO:0000256" key="1">
    <source>
        <dbReference type="ARBA" id="ARBA00022722"/>
    </source>
</evidence>
<dbReference type="EC" id="3.1.-.-" evidence="11"/>
<dbReference type="GO" id="GO:0016787">
    <property type="term" value="F:hydrolase activity"/>
    <property type="evidence" value="ECO:0007669"/>
    <property type="project" value="UniProtKB-KW"/>
</dbReference>
<keyword evidence="4 11" id="KW-0378">Hydrolase</keyword>
<keyword evidence="6" id="KW-0051">Antiviral defense</keyword>
<evidence type="ECO:0000313" key="12">
    <source>
        <dbReference type="Proteomes" id="UP000020529"/>
    </source>
</evidence>
<dbReference type="GO" id="GO:0043571">
    <property type="term" value="P:maintenance of CRISPR repeat elements"/>
    <property type="evidence" value="ECO:0007669"/>
    <property type="project" value="InterPro"/>
</dbReference>
<dbReference type="GO" id="GO:0051607">
    <property type="term" value="P:defense response to virus"/>
    <property type="evidence" value="ECO:0007669"/>
    <property type="project" value="UniProtKB-KW"/>
</dbReference>
<dbReference type="NCBIfam" id="TIGR00287">
    <property type="entry name" value="cas1"/>
    <property type="match status" value="1"/>
</dbReference>
<proteinExistence type="predicted"/>
<dbReference type="PANTHER" id="PTHR34353:SF2">
    <property type="entry name" value="CRISPR-ASSOCIATED ENDONUCLEASE CAS1 1"/>
    <property type="match status" value="1"/>
</dbReference>
<comment type="caution">
    <text evidence="11">The sequence shown here is derived from an EMBL/GenBank/DDBJ whole genome shotgun (WGS) entry which is preliminary data.</text>
</comment>
<protein>
    <submittedName>
        <fullName evidence="11">CRISPR-associated endonuclease Cas1</fullName>
        <ecNumber evidence="11">3.1.-.-</ecNumber>
    </submittedName>
</protein>
<evidence type="ECO:0000256" key="3">
    <source>
        <dbReference type="ARBA" id="ARBA00022759"/>
    </source>
</evidence>
<dbReference type="Proteomes" id="UP000020529">
    <property type="component" value="Unassembled WGS sequence"/>
</dbReference>
<evidence type="ECO:0000256" key="5">
    <source>
        <dbReference type="ARBA" id="ARBA00022842"/>
    </source>
</evidence>
<keyword evidence="3 11" id="KW-0255">Endonuclease</keyword>
<keyword evidence="8" id="KW-0464">Manganese</keyword>
<dbReference type="CDD" id="cd09634">
    <property type="entry name" value="Cas1_I-II-III"/>
    <property type="match status" value="1"/>
</dbReference>
<dbReference type="InterPro" id="IPR042206">
    <property type="entry name" value="CRISPR-assoc_Cas1_C"/>
</dbReference>
<dbReference type="GO" id="GO:0003677">
    <property type="term" value="F:DNA binding"/>
    <property type="evidence" value="ECO:0007669"/>
    <property type="project" value="UniProtKB-KW"/>
</dbReference>
<evidence type="ECO:0000256" key="6">
    <source>
        <dbReference type="ARBA" id="ARBA00023118"/>
    </source>
</evidence>
<feature type="non-terminal residue" evidence="11">
    <location>
        <position position="222"/>
    </location>
</feature>
<dbReference type="EMBL" id="JGCY01000104">
    <property type="protein sequence ID" value="EXY76739.1"/>
    <property type="molecule type" value="Genomic_DNA"/>
</dbReference>
<comment type="subunit">
    <text evidence="9">Homodimer, forms a heterotetramer with a Cas2 homodimer.</text>
</comment>
<dbReference type="GO" id="GO:0004519">
    <property type="term" value="F:endonuclease activity"/>
    <property type="evidence" value="ECO:0007669"/>
    <property type="project" value="UniProtKB-KW"/>
</dbReference>
<evidence type="ECO:0000256" key="8">
    <source>
        <dbReference type="ARBA" id="ARBA00023211"/>
    </source>
</evidence>
<keyword evidence="2" id="KW-0479">Metal-binding</keyword>
<name>A0A015SX71_BACFG</name>
<evidence type="ECO:0000313" key="11">
    <source>
        <dbReference type="EMBL" id="EXY76739.1"/>
    </source>
</evidence>
<keyword evidence="5" id="KW-0460">Magnesium</keyword>
<gene>
    <name evidence="11" type="primary">cas1</name>
    <name evidence="11" type="ORF">M124_4370</name>
</gene>
<sequence>GTLWNKQVELPLEQKIKLATQIIIGKLKNQLNLIKYYHKYHKDILGGKLSEKYVEVVLKIDKLIEKAKNYSQRNEKYTAELMAIESQAAIAYWSYIRVLTADDGIDFIRREHQGATDLLNSLLNYGYAILYARVWKNILAAKLNPSIGVLHAKQDGKPTLVFDVVELFRAQMVDRVVISLIQKKVSLKMHDGLLNESSKRVLIRYILERLNRYEKYRGEEIT</sequence>
<keyword evidence="7" id="KW-0238">DNA-binding</keyword>
<dbReference type="AlphaFoldDB" id="A0A015SX71"/>
<organism evidence="11 12">
    <name type="scientific">Bacteroides fragilis str. 3988T(B)14</name>
    <dbReference type="NCBI Taxonomy" id="1339315"/>
    <lineage>
        <taxon>Bacteria</taxon>
        <taxon>Pseudomonadati</taxon>
        <taxon>Bacteroidota</taxon>
        <taxon>Bacteroidia</taxon>
        <taxon>Bacteroidales</taxon>
        <taxon>Bacteroidaceae</taxon>
        <taxon>Bacteroides</taxon>
    </lineage>
</organism>
<keyword evidence="10" id="KW-0175">Coiled coil</keyword>
<dbReference type="RefSeq" id="WP_032587128.1">
    <property type="nucleotide sequence ID" value="NZ_JGCY01000104.1"/>
</dbReference>
<evidence type="ECO:0000256" key="2">
    <source>
        <dbReference type="ARBA" id="ARBA00022723"/>
    </source>
</evidence>
<accession>A0A015SX71</accession>
<feature type="coiled-coil region" evidence="10">
    <location>
        <begin position="60"/>
        <end position="87"/>
    </location>
</feature>
<dbReference type="Gene3D" id="1.20.120.920">
    <property type="entry name" value="CRISPR-associated endonuclease Cas1, C-terminal domain"/>
    <property type="match status" value="1"/>
</dbReference>
<dbReference type="PANTHER" id="PTHR34353">
    <property type="entry name" value="CRISPR-ASSOCIATED ENDONUCLEASE CAS1 1"/>
    <property type="match status" value="1"/>
</dbReference>